<dbReference type="AlphaFoldDB" id="A0A7C9LJJ7"/>
<feature type="transmembrane region" description="Helical" evidence="2">
    <location>
        <begin position="111"/>
        <end position="131"/>
    </location>
</feature>
<evidence type="ECO:0000256" key="2">
    <source>
        <dbReference type="SAM" id="Phobius"/>
    </source>
</evidence>
<comment type="caution">
    <text evidence="3">The sequence shown here is derived from an EMBL/GenBank/DDBJ whole genome shotgun (WGS) entry which is preliminary data.</text>
</comment>
<dbReference type="RefSeq" id="WP_157458031.1">
    <property type="nucleotide sequence ID" value="NZ_WQLB01000004.1"/>
</dbReference>
<keyword evidence="4" id="KW-1185">Reference proteome</keyword>
<name>A0A7C9LJJ7_9DEIO</name>
<keyword evidence="2" id="KW-1133">Transmembrane helix</keyword>
<feature type="region of interest" description="Disordered" evidence="1">
    <location>
        <begin position="1"/>
        <end position="22"/>
    </location>
</feature>
<proteinExistence type="predicted"/>
<dbReference type="EMBL" id="WQLB01000004">
    <property type="protein sequence ID" value="MVN85958.1"/>
    <property type="molecule type" value="Genomic_DNA"/>
</dbReference>
<gene>
    <name evidence="3" type="ORF">GO986_04185</name>
</gene>
<accession>A0A7C9LJJ7</accession>
<evidence type="ECO:0000313" key="4">
    <source>
        <dbReference type="Proteomes" id="UP000483286"/>
    </source>
</evidence>
<sequence length="189" mass="20970">MTPDEWTAGMENEAASVGDPRWSQETRQAARLRPRPLVQQVLVYGSFLVALGFLNTLLMDSALRFSVLQQHNTLGRWAINTLHYPGLIDLTHLLLPALFVAALATLRFSPLTLLTMSALSFLPMEGGAWLYAQTHDPLSYQTQSGIERINLVSYTGITAPAFILWNTALIGLAAYLGRGFRLMLTRRAP</sequence>
<feature type="transmembrane region" description="Helical" evidence="2">
    <location>
        <begin position="41"/>
        <end position="62"/>
    </location>
</feature>
<feature type="transmembrane region" description="Helical" evidence="2">
    <location>
        <begin position="151"/>
        <end position="177"/>
    </location>
</feature>
<keyword evidence="2" id="KW-0812">Transmembrane</keyword>
<keyword evidence="2" id="KW-0472">Membrane</keyword>
<evidence type="ECO:0000313" key="3">
    <source>
        <dbReference type="EMBL" id="MVN85958.1"/>
    </source>
</evidence>
<organism evidence="3 4">
    <name type="scientific">Deinococcus arboris</name>
    <dbReference type="NCBI Taxonomy" id="2682977"/>
    <lineage>
        <taxon>Bacteria</taxon>
        <taxon>Thermotogati</taxon>
        <taxon>Deinococcota</taxon>
        <taxon>Deinococci</taxon>
        <taxon>Deinococcales</taxon>
        <taxon>Deinococcaceae</taxon>
        <taxon>Deinococcus</taxon>
    </lineage>
</organism>
<dbReference type="Proteomes" id="UP000483286">
    <property type="component" value="Unassembled WGS sequence"/>
</dbReference>
<protein>
    <submittedName>
        <fullName evidence="3">Uncharacterized protein</fullName>
    </submittedName>
</protein>
<reference evidence="3 4" key="1">
    <citation type="submission" date="2019-12" db="EMBL/GenBank/DDBJ databases">
        <title>Deinococcus sp. HMF7620 Genome sequencing and assembly.</title>
        <authorList>
            <person name="Kang H."/>
            <person name="Kim H."/>
            <person name="Joh K."/>
        </authorList>
    </citation>
    <scope>NUCLEOTIDE SEQUENCE [LARGE SCALE GENOMIC DNA]</scope>
    <source>
        <strain evidence="3 4">HMF7620</strain>
    </source>
</reference>
<feature type="transmembrane region" description="Helical" evidence="2">
    <location>
        <begin position="82"/>
        <end position="104"/>
    </location>
</feature>
<evidence type="ECO:0000256" key="1">
    <source>
        <dbReference type="SAM" id="MobiDB-lite"/>
    </source>
</evidence>